<feature type="domain" description="Major facilitator superfamily (MFS) profile" evidence="9">
    <location>
        <begin position="28"/>
        <end position="440"/>
    </location>
</feature>
<dbReference type="PROSITE" id="PS50850">
    <property type="entry name" value="MFS"/>
    <property type="match status" value="1"/>
</dbReference>
<feature type="transmembrane region" description="Helical" evidence="8">
    <location>
        <begin position="257"/>
        <end position="286"/>
    </location>
</feature>
<keyword evidence="2" id="KW-0813">Transport</keyword>
<dbReference type="InterPro" id="IPR011701">
    <property type="entry name" value="MFS"/>
</dbReference>
<comment type="caution">
    <text evidence="10">The sequence shown here is derived from an EMBL/GenBank/DDBJ whole genome shotgun (WGS) entry which is preliminary data.</text>
</comment>
<gene>
    <name evidence="10" type="ORF">B0T10DRAFT_401760</name>
</gene>
<sequence>MKPINSIEIGDSSHVDGNELLKRIDLFVLPLLFITSSLQFLDKTSLGNAAILGVIQDAKLVGQEFSWLNSAFYFGYLVASYPVSIILVKLPLGKTMSISIILWAAVLACHAAASNFIGLCMVRVLLGVFESTISPGSSLITGLWYKPSEHAARHGVWFLGNSVGAFSGALLSYGCSFITGGPLEAWRWLFIILGVLTALWGIVLFFALPDTPKAAWFLRPEQRLVADQRPQASQRSFKTNKWSQAQFNEAMRDPKTWFLFVIITTSSLTNGVISNFTALIISGLGYDKRTTLLLGLPTAVFQFLAVTVSTFLANKFRRSRCNIIIGGYLVALLGVLLIRQLDVSAKAGRYAGVLLIISSSNIFPLMLSLVASNTAGFTKKATVNSIFFIGYCAGNIGGPQLFIVEEAPSYKTAFTALLAIFCLVIGIIGIFRVYLNWENKRRDKEQGVYIDPEPRASPVALDSDESTVPVDETDWENKNYRYYL</sequence>
<feature type="transmembrane region" description="Helical" evidence="8">
    <location>
        <begin position="100"/>
        <end position="118"/>
    </location>
</feature>
<dbReference type="AlphaFoldDB" id="A0A9P8WAT8"/>
<dbReference type="Gene3D" id="1.20.1250.20">
    <property type="entry name" value="MFS general substrate transporter like domains"/>
    <property type="match status" value="2"/>
</dbReference>
<name>A0A9P8WAT8_9HYPO</name>
<evidence type="ECO:0000256" key="7">
    <source>
        <dbReference type="ARBA" id="ARBA00037968"/>
    </source>
</evidence>
<evidence type="ECO:0000313" key="11">
    <source>
        <dbReference type="Proteomes" id="UP000777438"/>
    </source>
</evidence>
<evidence type="ECO:0000256" key="1">
    <source>
        <dbReference type="ARBA" id="ARBA00004141"/>
    </source>
</evidence>
<keyword evidence="11" id="KW-1185">Reference proteome</keyword>
<feature type="transmembrane region" description="Helical" evidence="8">
    <location>
        <begin position="70"/>
        <end position="88"/>
    </location>
</feature>
<evidence type="ECO:0000256" key="4">
    <source>
        <dbReference type="ARBA" id="ARBA00022989"/>
    </source>
</evidence>
<dbReference type="PANTHER" id="PTHR43791:SF103">
    <property type="entry name" value="MAJOR FACILITATOR SUPERFAMILY (MFS) PROFILE DOMAIN-CONTAINING PROTEIN-RELATED"/>
    <property type="match status" value="1"/>
</dbReference>
<evidence type="ECO:0000313" key="10">
    <source>
        <dbReference type="EMBL" id="KAH6892577.1"/>
    </source>
</evidence>
<evidence type="ECO:0000259" key="9">
    <source>
        <dbReference type="PROSITE" id="PS50850"/>
    </source>
</evidence>
<feature type="transmembrane region" description="Helical" evidence="8">
    <location>
        <begin position="383"/>
        <end position="402"/>
    </location>
</feature>
<dbReference type="EMBL" id="JAGPYM010000007">
    <property type="protein sequence ID" value="KAH6892577.1"/>
    <property type="molecule type" value="Genomic_DNA"/>
</dbReference>
<dbReference type="PANTHER" id="PTHR43791">
    <property type="entry name" value="PERMEASE-RELATED"/>
    <property type="match status" value="1"/>
</dbReference>
<feature type="transmembrane region" description="Helical" evidence="8">
    <location>
        <begin position="350"/>
        <end position="371"/>
    </location>
</feature>
<dbReference type="InterPro" id="IPR036259">
    <property type="entry name" value="MFS_trans_sf"/>
</dbReference>
<dbReference type="GO" id="GO:0022857">
    <property type="term" value="F:transmembrane transporter activity"/>
    <property type="evidence" value="ECO:0007669"/>
    <property type="project" value="InterPro"/>
</dbReference>
<dbReference type="FunFam" id="1.20.1250.20:FF:000064">
    <property type="entry name" value="MFS allantoate transporter"/>
    <property type="match status" value="1"/>
</dbReference>
<reference evidence="10 11" key="1">
    <citation type="journal article" date="2021" name="Nat. Commun.">
        <title>Genetic determinants of endophytism in the Arabidopsis root mycobiome.</title>
        <authorList>
            <person name="Mesny F."/>
            <person name="Miyauchi S."/>
            <person name="Thiergart T."/>
            <person name="Pickel B."/>
            <person name="Atanasova L."/>
            <person name="Karlsson M."/>
            <person name="Huettel B."/>
            <person name="Barry K.W."/>
            <person name="Haridas S."/>
            <person name="Chen C."/>
            <person name="Bauer D."/>
            <person name="Andreopoulos W."/>
            <person name="Pangilinan J."/>
            <person name="LaButti K."/>
            <person name="Riley R."/>
            <person name="Lipzen A."/>
            <person name="Clum A."/>
            <person name="Drula E."/>
            <person name="Henrissat B."/>
            <person name="Kohler A."/>
            <person name="Grigoriev I.V."/>
            <person name="Martin F.M."/>
            <person name="Hacquard S."/>
        </authorList>
    </citation>
    <scope>NUCLEOTIDE SEQUENCE [LARGE SCALE GENOMIC DNA]</scope>
    <source>
        <strain evidence="10 11">MPI-CAGE-CH-0241</strain>
    </source>
</reference>
<keyword evidence="5 8" id="KW-0472">Membrane</keyword>
<dbReference type="OrthoDB" id="6730379at2759"/>
<comment type="similarity">
    <text evidence="7">Belongs to the major facilitator superfamily. Allantoate permease family.</text>
</comment>
<dbReference type="Pfam" id="PF07690">
    <property type="entry name" value="MFS_1"/>
    <property type="match status" value="1"/>
</dbReference>
<feature type="transmembrane region" description="Helical" evidence="8">
    <location>
        <begin position="292"/>
        <end position="314"/>
    </location>
</feature>
<keyword evidence="3 8" id="KW-0812">Transmembrane</keyword>
<protein>
    <submittedName>
        <fullName evidence="10">Major facilitator superfamily domain-containing protein</fullName>
    </submittedName>
</protein>
<evidence type="ECO:0000256" key="8">
    <source>
        <dbReference type="SAM" id="Phobius"/>
    </source>
</evidence>
<feature type="transmembrane region" description="Helical" evidence="8">
    <location>
        <begin position="157"/>
        <end position="179"/>
    </location>
</feature>
<comment type="subcellular location">
    <subcellularLocation>
        <location evidence="1">Membrane</location>
        <topology evidence="1">Multi-pass membrane protein</topology>
    </subcellularLocation>
</comment>
<feature type="transmembrane region" description="Helical" evidence="8">
    <location>
        <begin position="414"/>
        <end position="435"/>
    </location>
</feature>
<evidence type="ECO:0000256" key="5">
    <source>
        <dbReference type="ARBA" id="ARBA00023136"/>
    </source>
</evidence>
<dbReference type="SUPFAM" id="SSF103473">
    <property type="entry name" value="MFS general substrate transporter"/>
    <property type="match status" value="1"/>
</dbReference>
<feature type="transmembrane region" description="Helical" evidence="8">
    <location>
        <begin position="321"/>
        <end position="338"/>
    </location>
</feature>
<evidence type="ECO:0000256" key="3">
    <source>
        <dbReference type="ARBA" id="ARBA00022692"/>
    </source>
</evidence>
<keyword evidence="6" id="KW-0325">Glycoprotein</keyword>
<evidence type="ECO:0000256" key="2">
    <source>
        <dbReference type="ARBA" id="ARBA00022448"/>
    </source>
</evidence>
<accession>A0A9P8WAT8</accession>
<dbReference type="InterPro" id="IPR020846">
    <property type="entry name" value="MFS_dom"/>
</dbReference>
<organism evidence="10 11">
    <name type="scientific">Thelonectria olida</name>
    <dbReference type="NCBI Taxonomy" id="1576542"/>
    <lineage>
        <taxon>Eukaryota</taxon>
        <taxon>Fungi</taxon>
        <taxon>Dikarya</taxon>
        <taxon>Ascomycota</taxon>
        <taxon>Pezizomycotina</taxon>
        <taxon>Sordariomycetes</taxon>
        <taxon>Hypocreomycetidae</taxon>
        <taxon>Hypocreales</taxon>
        <taxon>Nectriaceae</taxon>
        <taxon>Thelonectria</taxon>
    </lineage>
</organism>
<evidence type="ECO:0000256" key="6">
    <source>
        <dbReference type="ARBA" id="ARBA00023180"/>
    </source>
</evidence>
<keyword evidence="4 8" id="KW-1133">Transmembrane helix</keyword>
<proteinExistence type="inferred from homology"/>
<dbReference type="Proteomes" id="UP000777438">
    <property type="component" value="Unassembled WGS sequence"/>
</dbReference>
<dbReference type="GO" id="GO:0016020">
    <property type="term" value="C:membrane"/>
    <property type="evidence" value="ECO:0007669"/>
    <property type="project" value="UniProtKB-SubCell"/>
</dbReference>
<feature type="transmembrane region" description="Helical" evidence="8">
    <location>
        <begin position="185"/>
        <end position="208"/>
    </location>
</feature>